<comment type="caution">
    <text evidence="2">The sequence shown here is derived from an EMBL/GenBank/DDBJ whole genome shotgun (WGS) entry which is preliminary data.</text>
</comment>
<gene>
    <name evidence="2" type="ORF">PPROV_000403800</name>
</gene>
<name>A0A830HD41_9CHLO</name>
<evidence type="ECO:0000256" key="1">
    <source>
        <dbReference type="SAM" id="MobiDB-lite"/>
    </source>
</evidence>
<feature type="compositionally biased region" description="Low complexity" evidence="1">
    <location>
        <begin position="8"/>
        <end position="19"/>
    </location>
</feature>
<evidence type="ECO:0008006" key="4">
    <source>
        <dbReference type="Google" id="ProtNLM"/>
    </source>
</evidence>
<reference evidence="2" key="1">
    <citation type="submission" date="2020-10" db="EMBL/GenBank/DDBJ databases">
        <title>Unveiling of a novel bifunctional photoreceptor, Dualchrome1, isolated from a cosmopolitan green alga.</title>
        <authorList>
            <person name="Suzuki S."/>
            <person name="Kawachi M."/>
        </authorList>
    </citation>
    <scope>NUCLEOTIDE SEQUENCE</scope>
    <source>
        <strain evidence="2">NIES 2893</strain>
    </source>
</reference>
<evidence type="ECO:0000313" key="2">
    <source>
        <dbReference type="EMBL" id="GHP05286.1"/>
    </source>
</evidence>
<evidence type="ECO:0000313" key="3">
    <source>
        <dbReference type="Proteomes" id="UP000660262"/>
    </source>
</evidence>
<proteinExistence type="predicted"/>
<keyword evidence="3" id="KW-1185">Reference proteome</keyword>
<accession>A0A830HD41</accession>
<dbReference type="Proteomes" id="UP000660262">
    <property type="component" value="Unassembled WGS sequence"/>
</dbReference>
<organism evidence="2 3">
    <name type="scientific">Pycnococcus provasolii</name>
    <dbReference type="NCBI Taxonomy" id="41880"/>
    <lineage>
        <taxon>Eukaryota</taxon>
        <taxon>Viridiplantae</taxon>
        <taxon>Chlorophyta</taxon>
        <taxon>Pseudoscourfieldiophyceae</taxon>
        <taxon>Pseudoscourfieldiales</taxon>
        <taxon>Pycnococcaceae</taxon>
        <taxon>Pycnococcus</taxon>
    </lineage>
</organism>
<dbReference type="AlphaFoldDB" id="A0A830HD41"/>
<dbReference type="InterPro" id="IPR035931">
    <property type="entry name" value="YlxR-like_sf"/>
</dbReference>
<sequence>MASPSCVAPAKARASRALAMGGSARKPKDRSGYTKAQVREKHLRACASCRRLRPQSELLRVVRVPVDVEQRDGDAQAKRKFRAVVDVHHVARHADVDESTDGARRPRLPRKLEGRSVYVCRDTSCISTLCKTKGSAGKERSKLLAMLARGGVQLVDRQSVEPELIQALEESDVEPDMSPSP</sequence>
<dbReference type="Gene3D" id="3.30.1230.10">
    <property type="entry name" value="YlxR-like"/>
    <property type="match status" value="1"/>
</dbReference>
<protein>
    <recommendedName>
        <fullName evidence="4">YlxR domain-containing protein</fullName>
    </recommendedName>
</protein>
<dbReference type="EMBL" id="BNJQ01000009">
    <property type="protein sequence ID" value="GHP05286.1"/>
    <property type="molecule type" value="Genomic_DNA"/>
</dbReference>
<feature type="region of interest" description="Disordered" evidence="1">
    <location>
        <begin position="1"/>
        <end position="37"/>
    </location>
</feature>